<reference evidence="4" key="1">
    <citation type="submission" date="2023-08" db="EMBL/GenBank/DDBJ databases">
        <authorList>
            <person name="Alioto T."/>
            <person name="Alioto T."/>
            <person name="Gomez Garrido J."/>
        </authorList>
    </citation>
    <scope>NUCLEOTIDE SEQUENCE</scope>
</reference>
<organism evidence="4 5">
    <name type="scientific">Octopus vulgaris</name>
    <name type="common">Common octopus</name>
    <dbReference type="NCBI Taxonomy" id="6645"/>
    <lineage>
        <taxon>Eukaryota</taxon>
        <taxon>Metazoa</taxon>
        <taxon>Spiralia</taxon>
        <taxon>Lophotrochozoa</taxon>
        <taxon>Mollusca</taxon>
        <taxon>Cephalopoda</taxon>
        <taxon>Coleoidea</taxon>
        <taxon>Octopodiformes</taxon>
        <taxon>Octopoda</taxon>
        <taxon>Incirrata</taxon>
        <taxon>Octopodidae</taxon>
        <taxon>Octopus</taxon>
    </lineage>
</organism>
<feature type="domain" description="Galectin" evidence="3">
    <location>
        <begin position="367"/>
        <end position="493"/>
    </location>
</feature>
<evidence type="ECO:0000313" key="4">
    <source>
        <dbReference type="EMBL" id="CAI9720127.1"/>
    </source>
</evidence>
<proteinExistence type="predicted"/>
<feature type="region of interest" description="Disordered" evidence="2">
    <location>
        <begin position="49"/>
        <end position="93"/>
    </location>
</feature>
<gene>
    <name evidence="4" type="ORF">OCTVUL_1B008944</name>
</gene>
<dbReference type="AlphaFoldDB" id="A0AA36F0N9"/>
<accession>A0AA36F0N9</accession>
<name>A0AA36F0N9_OCTVU</name>
<dbReference type="PANTHER" id="PTHR11346:SF147">
    <property type="entry name" value="GALECTIN"/>
    <property type="match status" value="1"/>
</dbReference>
<dbReference type="InterPro" id="IPR044156">
    <property type="entry name" value="Galectin-like"/>
</dbReference>
<dbReference type="Proteomes" id="UP001162480">
    <property type="component" value="Chromosome 3"/>
</dbReference>
<evidence type="ECO:0000313" key="5">
    <source>
        <dbReference type="Proteomes" id="UP001162480"/>
    </source>
</evidence>
<dbReference type="SUPFAM" id="SSF49899">
    <property type="entry name" value="Concanavalin A-like lectins/glucanases"/>
    <property type="match status" value="4"/>
</dbReference>
<dbReference type="GO" id="GO:0030246">
    <property type="term" value="F:carbohydrate binding"/>
    <property type="evidence" value="ECO:0007669"/>
    <property type="project" value="UniProtKB-KW"/>
</dbReference>
<dbReference type="CDD" id="cd00070">
    <property type="entry name" value="GLECT"/>
    <property type="match status" value="4"/>
</dbReference>
<dbReference type="SMART" id="SM00908">
    <property type="entry name" value="Gal-bind_lectin"/>
    <property type="match status" value="4"/>
</dbReference>
<sequence>MSTSGNKKLCNEIKPEYHTYIEIYIYTYVSRYKYICSYTYEFDFGFKKKGPKKPEPEPESEPESKPESEPESKPESKPEPKPEPTMSYSHTDFPTPSVHHITGGVRAGKQFIFSGFAQDGCDGFHINFTTDYDGSSIAFHFNPRIGDATVVCNSYDEGWGDEVRESDKFPFFERQRFTLCIVADEDAFKVYVNGTHFLNFYHRMSYQDVNYLAIGEGVELYEMIMRDSLKIPYIGEIADHMSIGKAIEIKGVPTFDNDRFSINICSDPDGTTGLHLNPRPDQNSVVLNHYDGDWGEEEVISDNPFHPWSMFKIMIVASYDGYQIFLNDNYFALFPYRCSIDSMKYLYIHGCVSIASINYMRPLPMDFTKEIPSGLQYKDIIKVTGFFTTGDRFAVNLKSGNEVPLHLNPRRDQGEMVLNSYTDGEWGEEERHPLPVGLLEGIPFEMKIRVKEDKLKIYINEKSYASFHARKPVESINSISYTGEVYIYNMQLLRRVEVPHIERLPGTLAVDRWIKIGGSVRKHAERLAINLKCDDDILLHLNPRLSEEQVVLNHYSDGEWGEEERTSDFFPFMGSEPFELLIGCQEESFKIYVNGNYLTDFAHRLSFDCAKTLELSGDAHFFHPQFY</sequence>
<keyword evidence="1" id="KW-0430">Lectin</keyword>
<feature type="domain" description="Galectin" evidence="3">
    <location>
        <begin position="97"/>
        <end position="226"/>
    </location>
</feature>
<dbReference type="Gene3D" id="2.60.120.200">
    <property type="match status" value="4"/>
</dbReference>
<dbReference type="PROSITE" id="PS51304">
    <property type="entry name" value="GALECTIN"/>
    <property type="match status" value="4"/>
</dbReference>
<protein>
    <submittedName>
        <fullName evidence="4">Galectin-4-like</fullName>
    </submittedName>
</protein>
<feature type="domain" description="Galectin" evidence="3">
    <location>
        <begin position="500"/>
        <end position="627"/>
    </location>
</feature>
<dbReference type="Pfam" id="PF00337">
    <property type="entry name" value="Gal-bind_lectin"/>
    <property type="match status" value="4"/>
</dbReference>
<evidence type="ECO:0000256" key="2">
    <source>
        <dbReference type="SAM" id="MobiDB-lite"/>
    </source>
</evidence>
<evidence type="ECO:0000256" key="1">
    <source>
        <dbReference type="ARBA" id="ARBA00022734"/>
    </source>
</evidence>
<dbReference type="EMBL" id="OX597816">
    <property type="protein sequence ID" value="CAI9720127.1"/>
    <property type="molecule type" value="Genomic_DNA"/>
</dbReference>
<evidence type="ECO:0000259" key="3">
    <source>
        <dbReference type="PROSITE" id="PS51304"/>
    </source>
</evidence>
<feature type="domain" description="Galectin" evidence="3">
    <location>
        <begin position="233"/>
        <end position="360"/>
    </location>
</feature>
<dbReference type="PANTHER" id="PTHR11346">
    <property type="entry name" value="GALECTIN"/>
    <property type="match status" value="1"/>
</dbReference>
<dbReference type="InterPro" id="IPR001079">
    <property type="entry name" value="Galectin_CRD"/>
</dbReference>
<dbReference type="GO" id="GO:0016936">
    <property type="term" value="F:galactoside binding"/>
    <property type="evidence" value="ECO:0007669"/>
    <property type="project" value="TreeGrafter"/>
</dbReference>
<feature type="compositionally biased region" description="Basic and acidic residues" evidence="2">
    <location>
        <begin position="52"/>
        <end position="82"/>
    </location>
</feature>
<dbReference type="InterPro" id="IPR013320">
    <property type="entry name" value="ConA-like_dom_sf"/>
</dbReference>
<dbReference type="SMART" id="SM00276">
    <property type="entry name" value="GLECT"/>
    <property type="match status" value="4"/>
</dbReference>
<keyword evidence="5" id="KW-1185">Reference proteome</keyword>